<evidence type="ECO:0000313" key="2">
    <source>
        <dbReference type="EMBL" id="OLV15431.1"/>
    </source>
</evidence>
<accession>A0A1U7NR87</accession>
<dbReference type="InterPro" id="IPR013785">
    <property type="entry name" value="Aldolase_TIM"/>
</dbReference>
<dbReference type="STRING" id="249408.BOO71_0014866"/>
<dbReference type="PANTHER" id="PTHR35273:SF2">
    <property type="entry name" value="ALPHA-GALACTOSIDASE"/>
    <property type="match status" value="1"/>
</dbReference>
<comment type="caution">
    <text evidence="2">The sequence shown here is derived from an EMBL/GenBank/DDBJ whole genome shotgun (WGS) entry which is preliminary data.</text>
</comment>
<protein>
    <submittedName>
        <fullName evidence="2">Endo alpha-1,4 polygalactosaminidase</fullName>
    </submittedName>
</protein>
<dbReference type="InterPro" id="IPR004352">
    <property type="entry name" value="GH114_TIM-barrel"/>
</dbReference>
<keyword evidence="3" id="KW-1185">Reference proteome</keyword>
<dbReference type="EMBL" id="MSTI01000180">
    <property type="protein sequence ID" value="OLV15431.1"/>
    <property type="molecule type" value="Genomic_DNA"/>
</dbReference>
<dbReference type="RefSeq" id="WP_075837033.1">
    <property type="nucleotide sequence ID" value="NZ_MSTI01000180.1"/>
</dbReference>
<dbReference type="Proteomes" id="UP000186607">
    <property type="component" value="Unassembled WGS sequence"/>
</dbReference>
<sequence>MRKAALALGVLTTCGLLGESGLGLSGPAVQPPPAGLYGWDWQIGAQTAAQVRVPPGLKLIDLDGFETTAAQVDSLKKQGLYVVCYINAGSYEPYRPDSARYPARLKLGVDPSWQDEAFVDVRDVFLPRSVLADILRERLRLCRKKGFQAVEPDNLQNDENVPGGVISLQDQVDFSGWLADEAHALGLAIFQKNGPDKVLLKDRTGRRLADKFDGILNESCHEFDECAPPAEYVKRGKPALNVEYKQKFLNCAEARRLGINSMFKDLYLRGGRETAYRRVACPAK</sequence>
<organism evidence="2 3">
    <name type="scientific">Deinococcus marmoris</name>
    <dbReference type="NCBI Taxonomy" id="249408"/>
    <lineage>
        <taxon>Bacteria</taxon>
        <taxon>Thermotogati</taxon>
        <taxon>Deinococcota</taxon>
        <taxon>Deinococci</taxon>
        <taxon>Deinococcales</taxon>
        <taxon>Deinococcaceae</taxon>
        <taxon>Deinococcus</taxon>
    </lineage>
</organism>
<dbReference type="Pfam" id="PF03537">
    <property type="entry name" value="Glyco_hydro_114"/>
    <property type="match status" value="1"/>
</dbReference>
<proteinExistence type="predicted"/>
<dbReference type="PANTHER" id="PTHR35273">
    <property type="entry name" value="ALPHA-1,4 POLYGALACTOSAMINIDASE, PUTATIVE (AFU_ORTHOLOGUE AFUA_3G07890)-RELATED"/>
    <property type="match status" value="1"/>
</dbReference>
<reference evidence="2 3" key="1">
    <citation type="submission" date="2017-01" db="EMBL/GenBank/DDBJ databases">
        <title>Genome Analysis of Deinococcus marmoris KOPRI26562.</title>
        <authorList>
            <person name="Kim J.H."/>
            <person name="Oh H.-M."/>
        </authorList>
    </citation>
    <scope>NUCLEOTIDE SEQUENCE [LARGE SCALE GENOMIC DNA]</scope>
    <source>
        <strain evidence="2 3">KOPRI26562</strain>
    </source>
</reference>
<dbReference type="Gene3D" id="3.20.20.70">
    <property type="entry name" value="Aldolase class I"/>
    <property type="match status" value="1"/>
</dbReference>
<dbReference type="AlphaFoldDB" id="A0A1U7NR87"/>
<dbReference type="OrthoDB" id="319933at2"/>
<evidence type="ECO:0000259" key="1">
    <source>
        <dbReference type="Pfam" id="PF03537"/>
    </source>
</evidence>
<dbReference type="SUPFAM" id="SSF51445">
    <property type="entry name" value="(Trans)glycosidases"/>
    <property type="match status" value="1"/>
</dbReference>
<gene>
    <name evidence="2" type="ORF">BOO71_0014866</name>
</gene>
<dbReference type="InterPro" id="IPR017853">
    <property type="entry name" value="GH"/>
</dbReference>
<feature type="domain" description="Glycoside-hydrolase family GH114 TIM-barrel" evidence="1">
    <location>
        <begin position="41"/>
        <end position="268"/>
    </location>
</feature>
<name>A0A1U7NR87_9DEIO</name>
<evidence type="ECO:0000313" key="3">
    <source>
        <dbReference type="Proteomes" id="UP000186607"/>
    </source>
</evidence>